<feature type="transmembrane region" description="Helical" evidence="6">
    <location>
        <begin position="113"/>
        <end position="132"/>
    </location>
</feature>
<name>A0A1H3S941_9ACTN</name>
<evidence type="ECO:0000313" key="9">
    <source>
        <dbReference type="Proteomes" id="UP000199632"/>
    </source>
</evidence>
<feature type="transmembrane region" description="Helical" evidence="6">
    <location>
        <begin position="472"/>
        <end position="490"/>
    </location>
</feature>
<feature type="transmembrane region" description="Helical" evidence="6">
    <location>
        <begin position="374"/>
        <end position="395"/>
    </location>
</feature>
<dbReference type="InterPro" id="IPR011701">
    <property type="entry name" value="MFS"/>
</dbReference>
<feature type="transmembrane region" description="Helical" evidence="6">
    <location>
        <begin position="200"/>
        <end position="221"/>
    </location>
</feature>
<dbReference type="RefSeq" id="WP_090796744.1">
    <property type="nucleotide sequence ID" value="NZ_BOND01000037.1"/>
</dbReference>
<gene>
    <name evidence="8" type="ORF">SAMN05421684_4733</name>
</gene>
<feature type="transmembrane region" description="Helical" evidence="6">
    <location>
        <begin position="335"/>
        <end position="354"/>
    </location>
</feature>
<keyword evidence="5 6" id="KW-0472">Membrane</keyword>
<evidence type="ECO:0000256" key="1">
    <source>
        <dbReference type="ARBA" id="ARBA00004429"/>
    </source>
</evidence>
<feature type="transmembrane region" description="Helical" evidence="6">
    <location>
        <begin position="51"/>
        <end position="69"/>
    </location>
</feature>
<accession>A0A1H3S941</accession>
<dbReference type="AlphaFoldDB" id="A0A1H3S941"/>
<evidence type="ECO:0000256" key="4">
    <source>
        <dbReference type="ARBA" id="ARBA00022989"/>
    </source>
</evidence>
<dbReference type="InterPro" id="IPR020846">
    <property type="entry name" value="MFS_dom"/>
</dbReference>
<dbReference type="Gene3D" id="1.20.1250.20">
    <property type="entry name" value="MFS general substrate transporter like domains"/>
    <property type="match status" value="1"/>
</dbReference>
<evidence type="ECO:0000313" key="8">
    <source>
        <dbReference type="EMBL" id="SDZ34556.1"/>
    </source>
</evidence>
<feature type="transmembrane region" description="Helical" evidence="6">
    <location>
        <begin position="402"/>
        <end position="427"/>
    </location>
</feature>
<evidence type="ECO:0000256" key="3">
    <source>
        <dbReference type="ARBA" id="ARBA00022692"/>
    </source>
</evidence>
<keyword evidence="3 6" id="KW-0812">Transmembrane</keyword>
<protein>
    <submittedName>
        <fullName evidence="8">Major Facilitator Superfamily protein</fullName>
    </submittedName>
</protein>
<keyword evidence="2" id="KW-0813">Transport</keyword>
<evidence type="ECO:0000259" key="7">
    <source>
        <dbReference type="PROSITE" id="PS50850"/>
    </source>
</evidence>
<keyword evidence="9" id="KW-1185">Reference proteome</keyword>
<dbReference type="Pfam" id="PF07690">
    <property type="entry name" value="MFS_1"/>
    <property type="match status" value="1"/>
</dbReference>
<dbReference type="PANTHER" id="PTHR23501">
    <property type="entry name" value="MAJOR FACILITATOR SUPERFAMILY"/>
    <property type="match status" value="1"/>
</dbReference>
<feature type="domain" description="Major facilitator superfamily (MFS) profile" evidence="7">
    <location>
        <begin position="12"/>
        <end position="495"/>
    </location>
</feature>
<feature type="transmembrane region" description="Helical" evidence="6">
    <location>
        <begin position="233"/>
        <end position="251"/>
    </location>
</feature>
<sequence length="521" mass="53915">MSTFPRSRSRLALSAGGVAVLLAALDAYVVVTILIEIMKDLDVPVNRLERITPVVTCYLLGYVAGMPLLGRLSDRYGRRLVIQVCLAGFAVGSLVAALAPGLTVLAIGRAVQGLAGGALLPVTMALAADLVVRQRPLALGLVGAAQELGSVLGPLYGAVIAAVAGWRGVFWINLPLAALVALAVHYGLPARSAERRERQPVDVVGGLLLAVALGLLVVALYNPEPDRGVLPTWGWPTLGASAAVVLAFIAWESRARTRLLDPDGAKLRPFTAALVANLLAGAALMVTLVDVQLLAQTALGRDGLDGALVLTRFLIALPVGAVLGGLLTRRLGERLVTFSGLALAAVAYLLIANWPADLAAARFGPLPRMDTDLVLAGLGLGLVIAPLSASVLRAVPSAQHGIASAAAVVARTVGMLVGIAALTGWGLHRFQELTSDLVPPLGFGVDPATQAERMAAYQKAVGEALRQEYREIFLATAVLCGIGALVALALTGRDVDARSPDVAIPVSNSDAADHMSEKFVG</sequence>
<feature type="transmembrane region" description="Helical" evidence="6">
    <location>
        <begin position="139"/>
        <end position="164"/>
    </location>
</feature>
<keyword evidence="4 6" id="KW-1133">Transmembrane helix</keyword>
<dbReference type="EMBL" id="FNQB01000002">
    <property type="protein sequence ID" value="SDZ34556.1"/>
    <property type="molecule type" value="Genomic_DNA"/>
</dbReference>
<evidence type="ECO:0000256" key="5">
    <source>
        <dbReference type="ARBA" id="ARBA00023136"/>
    </source>
</evidence>
<dbReference type="PANTHER" id="PTHR23501:SF191">
    <property type="entry name" value="VACUOLAR BASIC AMINO ACID TRANSPORTER 4"/>
    <property type="match status" value="1"/>
</dbReference>
<comment type="subcellular location">
    <subcellularLocation>
        <location evidence="1">Cell inner membrane</location>
        <topology evidence="1">Multi-pass membrane protein</topology>
    </subcellularLocation>
</comment>
<organism evidence="8 9">
    <name type="scientific">Asanoa ishikariensis</name>
    <dbReference type="NCBI Taxonomy" id="137265"/>
    <lineage>
        <taxon>Bacteria</taxon>
        <taxon>Bacillati</taxon>
        <taxon>Actinomycetota</taxon>
        <taxon>Actinomycetes</taxon>
        <taxon>Micromonosporales</taxon>
        <taxon>Micromonosporaceae</taxon>
        <taxon>Asanoa</taxon>
    </lineage>
</organism>
<reference evidence="9" key="1">
    <citation type="submission" date="2016-10" db="EMBL/GenBank/DDBJ databases">
        <authorList>
            <person name="Varghese N."/>
            <person name="Submissions S."/>
        </authorList>
    </citation>
    <scope>NUCLEOTIDE SEQUENCE [LARGE SCALE GENOMIC DNA]</scope>
    <source>
        <strain evidence="9">DSM 44718</strain>
    </source>
</reference>
<dbReference type="PROSITE" id="PS50850">
    <property type="entry name" value="MFS"/>
    <property type="match status" value="1"/>
</dbReference>
<feature type="transmembrane region" description="Helical" evidence="6">
    <location>
        <begin position="272"/>
        <end position="295"/>
    </location>
</feature>
<dbReference type="GO" id="GO:0005886">
    <property type="term" value="C:plasma membrane"/>
    <property type="evidence" value="ECO:0007669"/>
    <property type="project" value="UniProtKB-SubCell"/>
</dbReference>
<dbReference type="Proteomes" id="UP000199632">
    <property type="component" value="Unassembled WGS sequence"/>
</dbReference>
<dbReference type="OrthoDB" id="3453194at2"/>
<dbReference type="STRING" id="137265.SAMN05421684_4733"/>
<proteinExistence type="predicted"/>
<dbReference type="SUPFAM" id="SSF103473">
    <property type="entry name" value="MFS general substrate transporter"/>
    <property type="match status" value="1"/>
</dbReference>
<dbReference type="CDD" id="cd17321">
    <property type="entry name" value="MFS_MMR_MDR_like"/>
    <property type="match status" value="1"/>
</dbReference>
<evidence type="ECO:0000256" key="2">
    <source>
        <dbReference type="ARBA" id="ARBA00022448"/>
    </source>
</evidence>
<feature type="transmembrane region" description="Helical" evidence="6">
    <location>
        <begin position="170"/>
        <end position="188"/>
    </location>
</feature>
<dbReference type="GO" id="GO:0022857">
    <property type="term" value="F:transmembrane transporter activity"/>
    <property type="evidence" value="ECO:0007669"/>
    <property type="project" value="InterPro"/>
</dbReference>
<feature type="transmembrane region" description="Helical" evidence="6">
    <location>
        <begin position="307"/>
        <end position="328"/>
    </location>
</feature>
<dbReference type="Gene3D" id="1.20.1720.10">
    <property type="entry name" value="Multidrug resistance protein D"/>
    <property type="match status" value="1"/>
</dbReference>
<dbReference type="InterPro" id="IPR036259">
    <property type="entry name" value="MFS_trans_sf"/>
</dbReference>
<evidence type="ECO:0000256" key="6">
    <source>
        <dbReference type="SAM" id="Phobius"/>
    </source>
</evidence>
<feature type="transmembrane region" description="Helical" evidence="6">
    <location>
        <begin position="81"/>
        <end position="107"/>
    </location>
</feature>